<name>A0A9E2W4C1_9BACT</name>
<organism evidence="6 7">
    <name type="scientific">Pinibacter aurantiacus</name>
    <dbReference type="NCBI Taxonomy" id="2851599"/>
    <lineage>
        <taxon>Bacteria</taxon>
        <taxon>Pseudomonadati</taxon>
        <taxon>Bacteroidota</taxon>
        <taxon>Chitinophagia</taxon>
        <taxon>Chitinophagales</taxon>
        <taxon>Chitinophagaceae</taxon>
        <taxon>Pinibacter</taxon>
    </lineage>
</organism>
<dbReference type="RefSeq" id="WP_217790947.1">
    <property type="nucleotide sequence ID" value="NZ_JAHSPG010000004.1"/>
</dbReference>
<dbReference type="InterPro" id="IPR039425">
    <property type="entry name" value="RNA_pol_sigma-70-like"/>
</dbReference>
<keyword evidence="7" id="KW-1185">Reference proteome</keyword>
<dbReference type="InterPro" id="IPR014327">
    <property type="entry name" value="RNA_pol_sigma70_bacteroid"/>
</dbReference>
<feature type="domain" description="RNA polymerase sigma factor 70 region 4 type 2" evidence="5">
    <location>
        <begin position="125"/>
        <end position="173"/>
    </location>
</feature>
<dbReference type="EMBL" id="JAHSPG010000004">
    <property type="protein sequence ID" value="MBV4357303.1"/>
    <property type="molecule type" value="Genomic_DNA"/>
</dbReference>
<dbReference type="InterPro" id="IPR007627">
    <property type="entry name" value="RNA_pol_sigma70_r2"/>
</dbReference>
<evidence type="ECO:0000256" key="3">
    <source>
        <dbReference type="ARBA" id="ARBA00023163"/>
    </source>
</evidence>
<keyword evidence="2" id="KW-0731">Sigma factor</keyword>
<dbReference type="GO" id="GO:0006352">
    <property type="term" value="P:DNA-templated transcription initiation"/>
    <property type="evidence" value="ECO:0007669"/>
    <property type="project" value="InterPro"/>
</dbReference>
<dbReference type="Pfam" id="PF08281">
    <property type="entry name" value="Sigma70_r4_2"/>
    <property type="match status" value="1"/>
</dbReference>
<dbReference type="GO" id="GO:0003677">
    <property type="term" value="F:DNA binding"/>
    <property type="evidence" value="ECO:0007669"/>
    <property type="project" value="InterPro"/>
</dbReference>
<reference evidence="6" key="1">
    <citation type="submission" date="2021-06" db="EMBL/GenBank/DDBJ databases">
        <authorList>
            <person name="Huq M.A."/>
        </authorList>
    </citation>
    <scope>NUCLEOTIDE SEQUENCE</scope>
    <source>
        <strain evidence="6">MAH-26</strain>
    </source>
</reference>
<feature type="domain" description="RNA polymerase sigma-70 region 2" evidence="4">
    <location>
        <begin position="30"/>
        <end position="94"/>
    </location>
</feature>
<dbReference type="GO" id="GO:0016987">
    <property type="term" value="F:sigma factor activity"/>
    <property type="evidence" value="ECO:0007669"/>
    <property type="project" value="UniProtKB-KW"/>
</dbReference>
<evidence type="ECO:0000313" key="6">
    <source>
        <dbReference type="EMBL" id="MBV4357303.1"/>
    </source>
</evidence>
<dbReference type="InterPro" id="IPR013249">
    <property type="entry name" value="RNA_pol_sigma70_r4_t2"/>
</dbReference>
<evidence type="ECO:0000259" key="4">
    <source>
        <dbReference type="Pfam" id="PF04542"/>
    </source>
</evidence>
<accession>A0A9E2W4C1</accession>
<keyword evidence="1" id="KW-0805">Transcription regulation</keyword>
<proteinExistence type="predicted"/>
<dbReference type="NCBIfam" id="TIGR02985">
    <property type="entry name" value="Sig70_bacteroi1"/>
    <property type="match status" value="1"/>
</dbReference>
<evidence type="ECO:0000313" key="7">
    <source>
        <dbReference type="Proteomes" id="UP000812270"/>
    </source>
</evidence>
<protein>
    <submittedName>
        <fullName evidence="6">RNA polymerase sigma-70 factor</fullName>
    </submittedName>
</protein>
<dbReference type="PANTHER" id="PTHR43133">
    <property type="entry name" value="RNA POLYMERASE ECF-TYPE SIGMA FACTO"/>
    <property type="match status" value="1"/>
</dbReference>
<dbReference type="NCBIfam" id="TIGR02937">
    <property type="entry name" value="sigma70-ECF"/>
    <property type="match status" value="1"/>
</dbReference>
<keyword evidence="3" id="KW-0804">Transcription</keyword>
<evidence type="ECO:0000256" key="1">
    <source>
        <dbReference type="ARBA" id="ARBA00023015"/>
    </source>
</evidence>
<evidence type="ECO:0000256" key="2">
    <source>
        <dbReference type="ARBA" id="ARBA00023082"/>
    </source>
</evidence>
<dbReference type="AlphaFoldDB" id="A0A9E2W4C1"/>
<sequence>MSTVQDYNERELLKRIAEGDELAFGQLFYAWKGKLYGFLFNLTRSEAKSEDVVQDVFFKVWQNRDKLREIDNFSSYLLRMAQNHAIDQLRKLSRESTFIAALGEQELQTKSPEDALLKKEIQKVIETALELLPPRQREVFKLHQQQGLKHEEIANLLGLSVSTVQNHMFRALENIRKYFNAHFPDASNYLMLLMVGYFYF</sequence>
<dbReference type="Proteomes" id="UP000812270">
    <property type="component" value="Unassembled WGS sequence"/>
</dbReference>
<comment type="caution">
    <text evidence="6">The sequence shown here is derived from an EMBL/GenBank/DDBJ whole genome shotgun (WGS) entry which is preliminary data.</text>
</comment>
<dbReference type="InterPro" id="IPR014284">
    <property type="entry name" value="RNA_pol_sigma-70_dom"/>
</dbReference>
<dbReference type="CDD" id="cd06171">
    <property type="entry name" value="Sigma70_r4"/>
    <property type="match status" value="1"/>
</dbReference>
<evidence type="ECO:0000259" key="5">
    <source>
        <dbReference type="Pfam" id="PF08281"/>
    </source>
</evidence>
<dbReference type="Pfam" id="PF04542">
    <property type="entry name" value="Sigma70_r2"/>
    <property type="match status" value="1"/>
</dbReference>
<gene>
    <name evidence="6" type="ORF">KTO63_09110</name>
</gene>
<dbReference type="PANTHER" id="PTHR43133:SF46">
    <property type="entry name" value="RNA POLYMERASE SIGMA-70 FACTOR ECF SUBFAMILY"/>
    <property type="match status" value="1"/>
</dbReference>